<proteinExistence type="predicted"/>
<dbReference type="SUPFAM" id="SSF158446">
    <property type="entry name" value="IVS-encoded protein-like"/>
    <property type="match status" value="1"/>
</dbReference>
<dbReference type="NCBIfam" id="NF033474">
    <property type="entry name" value="DivGenRetAVD"/>
    <property type="match status" value="1"/>
</dbReference>
<sequence>MNQEDLQIRLKVEEMIHYGYAALRQFPKSEKHVLSAEIRQCMYRILRLVIVCNRRYYKKTTMQDLDSELDLLRSLVRLSKELGFLPFKQYEVWSRHNDQIGRYLGKWMQWMKQEAARRQAVSKGQGR</sequence>
<reference evidence="2" key="1">
    <citation type="submission" date="2019-03" db="EMBL/GenBank/DDBJ databases">
        <title>Whole genome analysis of nitrate-reducing bacteria Marinobacter hydrocarbonoclasticus YB03.</title>
        <authorList>
            <person name="Azam A.H."/>
            <person name="Yuk S.R."/>
            <person name="Kamarisima K."/>
            <person name="Miyanaga K."/>
            <person name="Tanji Y."/>
        </authorList>
    </citation>
    <scope>NUCLEOTIDE SEQUENCE</scope>
    <source>
        <strain evidence="2">YB03</strain>
    </source>
</reference>
<evidence type="ECO:0000313" key="2">
    <source>
        <dbReference type="EMBL" id="BBJ05143.1"/>
    </source>
</evidence>
<dbReference type="AlphaFoldDB" id="A0A455WFZ5"/>
<organism evidence="2">
    <name type="scientific">Marinobacter nauticus</name>
    <name type="common">Marinobacter hydrocarbonoclasticus</name>
    <name type="synonym">Marinobacter aquaeolei</name>
    <dbReference type="NCBI Taxonomy" id="2743"/>
    <lineage>
        <taxon>Bacteria</taxon>
        <taxon>Pseudomonadati</taxon>
        <taxon>Pseudomonadota</taxon>
        <taxon>Gammaproteobacteria</taxon>
        <taxon>Pseudomonadales</taxon>
        <taxon>Marinobacteraceae</taxon>
        <taxon>Marinobacter</taxon>
    </lineage>
</organism>
<evidence type="ECO:0000259" key="1">
    <source>
        <dbReference type="Pfam" id="PF22296"/>
    </source>
</evidence>
<dbReference type="Pfam" id="PF22296">
    <property type="entry name" value="bAvd"/>
    <property type="match status" value="1"/>
</dbReference>
<dbReference type="EMBL" id="AP019537">
    <property type="protein sequence ID" value="BBJ05143.1"/>
    <property type="molecule type" value="Genomic_DNA"/>
</dbReference>
<protein>
    <recommendedName>
        <fullName evidence="1">bAvd-like domain-containing protein</fullName>
    </recommendedName>
</protein>
<dbReference type="InterPro" id="IPR055360">
    <property type="entry name" value="bAvd"/>
</dbReference>
<feature type="domain" description="bAvd-like" evidence="1">
    <location>
        <begin position="8"/>
        <end position="109"/>
    </location>
</feature>
<gene>
    <name evidence="2" type="ORF">YBY_29920</name>
</gene>
<accession>A0A455WFZ5</accession>
<name>A0A455WFZ5_MARNT</name>
<dbReference type="CDD" id="cd16376">
    <property type="entry name" value="Avd_like"/>
    <property type="match status" value="1"/>
</dbReference>
<dbReference type="InterPro" id="IPR036583">
    <property type="entry name" value="23S_rRNA_IVS_sf"/>
</dbReference>
<dbReference type="Gene3D" id="1.20.1440.60">
    <property type="entry name" value="23S rRNA-intervening sequence"/>
    <property type="match status" value="1"/>
</dbReference>